<reference evidence="5" key="1">
    <citation type="submission" date="2021-01" db="EMBL/GenBank/DDBJ databases">
        <title>Whole genome shotgun sequence of Actinocatenispora rupis NBRC 107355.</title>
        <authorList>
            <person name="Komaki H."/>
            <person name="Tamura T."/>
        </authorList>
    </citation>
    <scope>NUCLEOTIDE SEQUENCE</scope>
    <source>
        <strain evidence="5">NBRC 107355</strain>
    </source>
</reference>
<dbReference type="GO" id="GO:0016787">
    <property type="term" value="F:hydrolase activity"/>
    <property type="evidence" value="ECO:0007669"/>
    <property type="project" value="UniProtKB-KW"/>
</dbReference>
<dbReference type="PANTHER" id="PTHR11559">
    <property type="entry name" value="CARBOXYLESTERASE"/>
    <property type="match status" value="1"/>
</dbReference>
<evidence type="ECO:0000313" key="6">
    <source>
        <dbReference type="Proteomes" id="UP000612808"/>
    </source>
</evidence>
<evidence type="ECO:0000256" key="2">
    <source>
        <dbReference type="ARBA" id="ARBA00022801"/>
    </source>
</evidence>
<organism evidence="5 6">
    <name type="scientific">Actinocatenispora rupis</name>
    <dbReference type="NCBI Taxonomy" id="519421"/>
    <lineage>
        <taxon>Bacteria</taxon>
        <taxon>Bacillati</taxon>
        <taxon>Actinomycetota</taxon>
        <taxon>Actinomycetes</taxon>
        <taxon>Micromonosporales</taxon>
        <taxon>Micromonosporaceae</taxon>
        <taxon>Actinocatenispora</taxon>
    </lineage>
</organism>
<dbReference type="Pfam" id="PF00135">
    <property type="entry name" value="COesterase"/>
    <property type="match status" value="1"/>
</dbReference>
<dbReference type="InterPro" id="IPR019826">
    <property type="entry name" value="Carboxylesterase_B_AS"/>
</dbReference>
<dbReference type="PROSITE" id="PS00122">
    <property type="entry name" value="CARBOXYLESTERASE_B_1"/>
    <property type="match status" value="1"/>
</dbReference>
<feature type="domain" description="Carboxylesterase type B" evidence="4">
    <location>
        <begin position="38"/>
        <end position="514"/>
    </location>
</feature>
<gene>
    <name evidence="5" type="ORF">Aru02nite_48400</name>
</gene>
<keyword evidence="6" id="KW-1185">Reference proteome</keyword>
<evidence type="ECO:0000256" key="3">
    <source>
        <dbReference type="RuleBase" id="RU361235"/>
    </source>
</evidence>
<accession>A0A8J3J929</accession>
<dbReference type="InterPro" id="IPR029058">
    <property type="entry name" value="AB_hydrolase_fold"/>
</dbReference>
<name>A0A8J3J929_9ACTN</name>
<comment type="similarity">
    <text evidence="1 3">Belongs to the type-B carboxylesterase/lipase family.</text>
</comment>
<feature type="chain" id="PRO_5039753007" description="Carboxylic ester hydrolase" evidence="3">
    <location>
        <begin position="30"/>
        <end position="517"/>
    </location>
</feature>
<dbReference type="RefSeq" id="WP_203661462.1">
    <property type="nucleotide sequence ID" value="NZ_BAAAZM010000014.1"/>
</dbReference>
<dbReference type="AlphaFoldDB" id="A0A8J3J929"/>
<dbReference type="InterPro" id="IPR002018">
    <property type="entry name" value="CarbesteraseB"/>
</dbReference>
<feature type="signal peptide" evidence="3">
    <location>
        <begin position="1"/>
        <end position="29"/>
    </location>
</feature>
<evidence type="ECO:0000313" key="5">
    <source>
        <dbReference type="EMBL" id="GID13951.1"/>
    </source>
</evidence>
<dbReference type="InterPro" id="IPR050309">
    <property type="entry name" value="Type-B_Carboxylest/Lipase"/>
</dbReference>
<dbReference type="Proteomes" id="UP000612808">
    <property type="component" value="Unassembled WGS sequence"/>
</dbReference>
<comment type="caution">
    <text evidence="5">The sequence shown here is derived from an EMBL/GenBank/DDBJ whole genome shotgun (WGS) entry which is preliminary data.</text>
</comment>
<sequence length="517" mass="53797">MTIRSRLAAAGALGAALAGLLAVPAAATAGPTGTAGDPAVVTTDRGAVRGTVTADSRSYQGIPYAAAPVGELRWRSPRPAAAWTGVRDATRPGNACAQPTGLPVGVPSEHEDCLYLNVTAPARATGSTPVIVWIHGGSLMYGTGDMYGPARLSRDAVVVSMNYRLGVMGFLTDDALDGGSVNGSGSLGIEDQQAALRWVRRNIANFGGDPRNVTIMGQSGGGYSVCDQLASPTAAGLFDRAIVQSAPCTGDASRTRKAAEDEGTALAGKVGCADDPDRAACLRAVPASRLLAAYGTEVEPRPVAGTPLLPRTPGAAFAAGRFNRVPVLLTVNHDEDRGRVAGQELTTGTPLTAAGYEKAVRGRFGADADAVLAEYPLGSGDSPGAKLGDVLTDADWSTPTVDTAAALARWTPTRVAEFAEQDTPWYAGTPRVSFTVGAQHMSELAYLFDLSLFEKLTPAQVTLADRMADTWTRFAATGRTAWPAYTGTNRYVASIASGPWRRTDLAAAHGYRFWSQL</sequence>
<dbReference type="Gene3D" id="3.40.50.1820">
    <property type="entry name" value="alpha/beta hydrolase"/>
    <property type="match status" value="1"/>
</dbReference>
<protein>
    <recommendedName>
        <fullName evidence="3">Carboxylic ester hydrolase</fullName>
        <ecNumber evidence="3">3.1.1.-</ecNumber>
    </recommendedName>
</protein>
<dbReference type="EC" id="3.1.1.-" evidence="3"/>
<keyword evidence="3" id="KW-0732">Signal</keyword>
<keyword evidence="2 3" id="KW-0378">Hydrolase</keyword>
<dbReference type="SUPFAM" id="SSF53474">
    <property type="entry name" value="alpha/beta-Hydrolases"/>
    <property type="match status" value="1"/>
</dbReference>
<evidence type="ECO:0000256" key="1">
    <source>
        <dbReference type="ARBA" id="ARBA00005964"/>
    </source>
</evidence>
<proteinExistence type="inferred from homology"/>
<evidence type="ECO:0000259" key="4">
    <source>
        <dbReference type="Pfam" id="PF00135"/>
    </source>
</evidence>
<dbReference type="EMBL" id="BOMB01000028">
    <property type="protein sequence ID" value="GID13951.1"/>
    <property type="molecule type" value="Genomic_DNA"/>
</dbReference>